<organism evidence="5 6">
    <name type="scientific">Pseudomassariella vexata</name>
    <dbReference type="NCBI Taxonomy" id="1141098"/>
    <lineage>
        <taxon>Eukaryota</taxon>
        <taxon>Fungi</taxon>
        <taxon>Dikarya</taxon>
        <taxon>Ascomycota</taxon>
        <taxon>Pezizomycotina</taxon>
        <taxon>Sordariomycetes</taxon>
        <taxon>Xylariomycetidae</taxon>
        <taxon>Amphisphaeriales</taxon>
        <taxon>Pseudomassariaceae</taxon>
        <taxon>Pseudomassariella</taxon>
    </lineage>
</organism>
<evidence type="ECO:0000313" key="5">
    <source>
        <dbReference type="EMBL" id="ORY69016.1"/>
    </source>
</evidence>
<dbReference type="InterPro" id="IPR050300">
    <property type="entry name" value="GDXG_lipolytic_enzyme"/>
</dbReference>
<dbReference type="InterPro" id="IPR013094">
    <property type="entry name" value="AB_hydrolase_3"/>
</dbReference>
<dbReference type="RefSeq" id="XP_040719303.1">
    <property type="nucleotide sequence ID" value="XM_040863513.1"/>
</dbReference>
<dbReference type="GO" id="GO:0016787">
    <property type="term" value="F:hydrolase activity"/>
    <property type="evidence" value="ECO:0007669"/>
    <property type="project" value="UniProtKB-KW"/>
</dbReference>
<evidence type="ECO:0000256" key="2">
    <source>
        <dbReference type="ARBA" id="ARBA00022801"/>
    </source>
</evidence>
<dbReference type="InParanoid" id="A0A1Y2ECQ0"/>
<dbReference type="EMBL" id="MCFJ01000003">
    <property type="protein sequence ID" value="ORY69016.1"/>
    <property type="molecule type" value="Genomic_DNA"/>
</dbReference>
<name>A0A1Y2ECQ0_9PEZI</name>
<protein>
    <submittedName>
        <fullName evidence="5">Alpha/beta hydrolase fold-3 domain-containing protein</fullName>
    </submittedName>
</protein>
<dbReference type="GeneID" id="63779725"/>
<comment type="caution">
    <text evidence="5">The sequence shown here is derived from an EMBL/GenBank/DDBJ whole genome shotgun (WGS) entry which is preliminary data.</text>
</comment>
<evidence type="ECO:0000256" key="3">
    <source>
        <dbReference type="PROSITE-ProRule" id="PRU10038"/>
    </source>
</evidence>
<feature type="active site" evidence="3">
    <location>
        <position position="213"/>
    </location>
</feature>
<dbReference type="InterPro" id="IPR029058">
    <property type="entry name" value="AB_hydrolase_fold"/>
</dbReference>
<dbReference type="SUPFAM" id="SSF53474">
    <property type="entry name" value="alpha/beta-Hydrolases"/>
    <property type="match status" value="1"/>
</dbReference>
<dbReference type="PROSITE" id="PS01174">
    <property type="entry name" value="LIPASE_GDXG_SER"/>
    <property type="match status" value="1"/>
</dbReference>
<evidence type="ECO:0000313" key="6">
    <source>
        <dbReference type="Proteomes" id="UP000193689"/>
    </source>
</evidence>
<dbReference type="OrthoDB" id="2152029at2759"/>
<keyword evidence="6" id="KW-1185">Reference proteome</keyword>
<dbReference type="InterPro" id="IPR033140">
    <property type="entry name" value="Lipase_GDXG_put_SER_AS"/>
</dbReference>
<dbReference type="Pfam" id="PF07859">
    <property type="entry name" value="Abhydrolase_3"/>
    <property type="match status" value="1"/>
</dbReference>
<dbReference type="AlphaFoldDB" id="A0A1Y2ECQ0"/>
<reference evidence="5 6" key="1">
    <citation type="submission" date="2016-07" db="EMBL/GenBank/DDBJ databases">
        <title>Pervasive Adenine N6-methylation of Active Genes in Fungi.</title>
        <authorList>
            <consortium name="DOE Joint Genome Institute"/>
            <person name="Mondo S.J."/>
            <person name="Dannebaum R.O."/>
            <person name="Kuo R.C."/>
            <person name="Labutti K."/>
            <person name="Haridas S."/>
            <person name="Kuo A."/>
            <person name="Salamov A."/>
            <person name="Ahrendt S.R."/>
            <person name="Lipzen A."/>
            <person name="Sullivan W."/>
            <person name="Andreopoulos W.B."/>
            <person name="Clum A."/>
            <person name="Lindquist E."/>
            <person name="Daum C."/>
            <person name="Ramamoorthy G.K."/>
            <person name="Gryganskyi A."/>
            <person name="Culley D."/>
            <person name="Magnuson J.K."/>
            <person name="James T.Y."/>
            <person name="O'Malley M.A."/>
            <person name="Stajich J.E."/>
            <person name="Spatafora J.W."/>
            <person name="Visel A."/>
            <person name="Grigoriev I.V."/>
        </authorList>
    </citation>
    <scope>NUCLEOTIDE SEQUENCE [LARGE SCALE GENOMIC DNA]</scope>
    <source>
        <strain evidence="5 6">CBS 129021</strain>
    </source>
</reference>
<dbReference type="PANTHER" id="PTHR48081:SF8">
    <property type="entry name" value="ALPHA_BETA HYDROLASE FOLD-3 DOMAIN-CONTAINING PROTEIN-RELATED"/>
    <property type="match status" value="1"/>
</dbReference>
<accession>A0A1Y2ECQ0</accession>
<dbReference type="Gene3D" id="3.40.50.1820">
    <property type="entry name" value="alpha/beta hydrolase"/>
    <property type="match status" value="1"/>
</dbReference>
<keyword evidence="2 5" id="KW-0378">Hydrolase</keyword>
<dbReference type="PANTHER" id="PTHR48081">
    <property type="entry name" value="AB HYDROLASE SUPERFAMILY PROTEIN C4A8.06C"/>
    <property type="match status" value="1"/>
</dbReference>
<sequence length="376" mass="41658">MASTSRRRLISYQPLSFLYKLFHICSVIARIPSWLLQYALFRPHPKWTLRQSLLVRILHELVYMDSMTETAQPLSLHPGKEKNRFLVIEPASAAFYKGPLEVEGIHPAAVGTTWYPRTDLHPRDRYSITSVILHLHGGAFIQGDGRTSQLSFLASTLLVHADVSCIFAPQYRLSCRPGSHPFPAALQDALTSYLYLIHDLGIPASHITLSGDSAGGNLAIALVRYLTFFGAELSIPLPDNVVLLSPWVSLVNSLASDARQQLNPHFKTDILPPSFVRWGAEAYSRLVPASDPYISSLGHPFATSVPIFVNFGSAELLQVDGKRWVEEMRGVQGGEVVIEYEEAAPHDTLLVGDMIDWKHSAEGVAAKIGVFIRVAR</sequence>
<evidence type="ECO:0000259" key="4">
    <source>
        <dbReference type="Pfam" id="PF07859"/>
    </source>
</evidence>
<dbReference type="Proteomes" id="UP000193689">
    <property type="component" value="Unassembled WGS sequence"/>
</dbReference>
<feature type="domain" description="Alpha/beta hydrolase fold-3" evidence="4">
    <location>
        <begin position="132"/>
        <end position="348"/>
    </location>
</feature>
<dbReference type="STRING" id="1141098.A0A1Y2ECQ0"/>
<evidence type="ECO:0000256" key="1">
    <source>
        <dbReference type="ARBA" id="ARBA00010515"/>
    </source>
</evidence>
<comment type="similarity">
    <text evidence="1">Belongs to the 'GDXG' lipolytic enzyme family.</text>
</comment>
<proteinExistence type="inferred from homology"/>
<gene>
    <name evidence="5" type="ORF">BCR38DRAFT_482492</name>
</gene>